<organism evidence="10 11">
    <name type="scientific">Coccomyxa viridis</name>
    <dbReference type="NCBI Taxonomy" id="1274662"/>
    <lineage>
        <taxon>Eukaryota</taxon>
        <taxon>Viridiplantae</taxon>
        <taxon>Chlorophyta</taxon>
        <taxon>core chlorophytes</taxon>
        <taxon>Trebouxiophyceae</taxon>
        <taxon>Trebouxiophyceae incertae sedis</taxon>
        <taxon>Coccomyxaceae</taxon>
        <taxon>Coccomyxa</taxon>
    </lineage>
</organism>
<feature type="compositionally biased region" description="Polar residues" evidence="8">
    <location>
        <begin position="365"/>
        <end position="374"/>
    </location>
</feature>
<keyword evidence="5" id="KW-0418">Kinase</keyword>
<evidence type="ECO:0000256" key="1">
    <source>
        <dbReference type="ARBA" id="ARBA00010006"/>
    </source>
</evidence>
<sequence>MGSTLPDREGKAEYRAPRLQLSLHDFQLERRLGEGSYAQVVQVMQKDTGQHYALKVVDKHLVLKNNYTEYIKTERKLLDRLDSPWIVNLHFTFQDAHSLYFVLELCPNGELHDQLERRGKLPLDDASFYAAEIVLVLEYLRDQKIVHRDLKPENLMLDEQGHLKLIDFGTAKDLGAGSAPMQQPPQRRNSLQQSQRSASMVGTAEYLAPEVLRNEATGFAADLWALGCLLYRMLLGTTPFAAASTYLIFERITSHDLQIPSTVAPAAQDLLRQLLDSNPSKRIGARASGLSELKEHPFFAGTAWQTLRKEKAPAAVHDDNRKDDSVDWEWSSLAAALPVYSSPDRTLADVNTSPQSTSRDEQQHDPISQQQNLKGSAAAAQHNKSALTGLLCKRIVPQVDTSNSTAKVSWQNMSGERASSEHSQPPQQGFLGGTSKSAAGTGQGGSPAVNKSSALAVVPAPPQHRAPAVRVTTAQERTAVVSPLACTTDKASGMPLSPKHDGHKPPASAAHAVSHHKGGGSTRIPMRAPSRKGDFLSQSPGQAAYAGSSGRDDRADQAAAIMMLNQLVADAHTYGAN</sequence>
<dbReference type="InterPro" id="IPR000719">
    <property type="entry name" value="Prot_kinase_dom"/>
</dbReference>
<dbReference type="PROSITE" id="PS00108">
    <property type="entry name" value="PROTEIN_KINASE_ST"/>
    <property type="match status" value="1"/>
</dbReference>
<evidence type="ECO:0000313" key="11">
    <source>
        <dbReference type="Proteomes" id="UP001497392"/>
    </source>
</evidence>
<feature type="compositionally biased region" description="Low complexity" evidence="8">
    <location>
        <begin position="184"/>
        <end position="195"/>
    </location>
</feature>
<keyword evidence="2" id="KW-0723">Serine/threonine-protein kinase</keyword>
<dbReference type="PANTHER" id="PTHR24353">
    <property type="entry name" value="CYCLIC NUCLEOTIDE-DEPENDENT PROTEIN KINASE"/>
    <property type="match status" value="1"/>
</dbReference>
<reference evidence="10 11" key="1">
    <citation type="submission" date="2024-06" db="EMBL/GenBank/DDBJ databases">
        <authorList>
            <person name="Kraege A."/>
            <person name="Thomma B."/>
        </authorList>
    </citation>
    <scope>NUCLEOTIDE SEQUENCE [LARGE SCALE GENOMIC DNA]</scope>
</reference>
<evidence type="ECO:0000256" key="5">
    <source>
        <dbReference type="ARBA" id="ARBA00022777"/>
    </source>
</evidence>
<feature type="compositionally biased region" description="Polar residues" evidence="8">
    <location>
        <begin position="402"/>
        <end position="414"/>
    </location>
</feature>
<feature type="region of interest" description="Disordered" evidence="8">
    <location>
        <begin position="344"/>
        <end position="380"/>
    </location>
</feature>
<evidence type="ECO:0000256" key="6">
    <source>
        <dbReference type="ARBA" id="ARBA00022840"/>
    </source>
</evidence>
<feature type="region of interest" description="Disordered" evidence="8">
    <location>
        <begin position="493"/>
        <end position="551"/>
    </location>
</feature>
<keyword evidence="6 7" id="KW-0067">ATP-binding</keyword>
<dbReference type="PROSITE" id="PS50011">
    <property type="entry name" value="PROTEIN_KINASE_DOM"/>
    <property type="match status" value="1"/>
</dbReference>
<dbReference type="InterPro" id="IPR008271">
    <property type="entry name" value="Ser/Thr_kinase_AS"/>
</dbReference>
<dbReference type="InterPro" id="IPR011009">
    <property type="entry name" value="Kinase-like_dom_sf"/>
</dbReference>
<keyword evidence="11" id="KW-1185">Reference proteome</keyword>
<evidence type="ECO:0000259" key="9">
    <source>
        <dbReference type="PROSITE" id="PS50011"/>
    </source>
</evidence>
<keyword evidence="4 7" id="KW-0547">Nucleotide-binding</keyword>
<evidence type="ECO:0000313" key="10">
    <source>
        <dbReference type="EMBL" id="CAL5223387.1"/>
    </source>
</evidence>
<dbReference type="Gene3D" id="1.10.510.10">
    <property type="entry name" value="Transferase(Phosphotransferase) domain 1"/>
    <property type="match status" value="1"/>
</dbReference>
<feature type="region of interest" description="Disordered" evidence="8">
    <location>
        <begin position="402"/>
        <end position="450"/>
    </location>
</feature>
<accession>A0ABP1FZ56</accession>
<feature type="domain" description="Protein kinase" evidence="9">
    <location>
        <begin position="26"/>
        <end position="299"/>
    </location>
</feature>
<dbReference type="CDD" id="cd05581">
    <property type="entry name" value="STKc_PDK1"/>
    <property type="match status" value="1"/>
</dbReference>
<dbReference type="Gene3D" id="3.30.200.20">
    <property type="entry name" value="Phosphorylase Kinase, domain 1"/>
    <property type="match status" value="1"/>
</dbReference>
<feature type="region of interest" description="Disordered" evidence="8">
    <location>
        <begin position="176"/>
        <end position="195"/>
    </location>
</feature>
<evidence type="ECO:0000256" key="3">
    <source>
        <dbReference type="ARBA" id="ARBA00022679"/>
    </source>
</evidence>
<dbReference type="Proteomes" id="UP001497392">
    <property type="component" value="Unassembled WGS sequence"/>
</dbReference>
<keyword evidence="3" id="KW-0808">Transferase</keyword>
<comment type="caution">
    <text evidence="10">The sequence shown here is derived from an EMBL/GenBank/DDBJ whole genome shotgun (WGS) entry which is preliminary data.</text>
</comment>
<dbReference type="PANTHER" id="PTHR24353:SF37">
    <property type="entry name" value="CAMP-DEPENDENT PROTEIN KINASE CATALYTIC SUBUNIT PRKX"/>
    <property type="match status" value="1"/>
</dbReference>
<dbReference type="EMBL" id="CAXHTA020000008">
    <property type="protein sequence ID" value="CAL5223387.1"/>
    <property type="molecule type" value="Genomic_DNA"/>
</dbReference>
<dbReference type="SUPFAM" id="SSF56112">
    <property type="entry name" value="Protein kinase-like (PK-like)"/>
    <property type="match status" value="1"/>
</dbReference>
<feature type="binding site" evidence="7">
    <location>
        <position position="64"/>
    </location>
    <ligand>
        <name>ATP</name>
        <dbReference type="ChEBI" id="CHEBI:30616"/>
    </ligand>
</feature>
<proteinExistence type="inferred from homology"/>
<evidence type="ECO:0000256" key="2">
    <source>
        <dbReference type="ARBA" id="ARBA00022527"/>
    </source>
</evidence>
<dbReference type="Pfam" id="PF00069">
    <property type="entry name" value="Pkinase"/>
    <property type="match status" value="1"/>
</dbReference>
<evidence type="ECO:0000256" key="8">
    <source>
        <dbReference type="SAM" id="MobiDB-lite"/>
    </source>
</evidence>
<evidence type="ECO:0000256" key="7">
    <source>
        <dbReference type="PROSITE-ProRule" id="PRU10141"/>
    </source>
</evidence>
<gene>
    <name evidence="10" type="primary">g5895</name>
    <name evidence="10" type="ORF">VP750_LOCUS5046</name>
</gene>
<protein>
    <submittedName>
        <fullName evidence="10">G5895 protein</fullName>
    </submittedName>
</protein>
<evidence type="ECO:0000256" key="4">
    <source>
        <dbReference type="ARBA" id="ARBA00022741"/>
    </source>
</evidence>
<name>A0ABP1FZ56_9CHLO</name>
<dbReference type="InterPro" id="IPR039046">
    <property type="entry name" value="PDPK1"/>
</dbReference>
<dbReference type="InterPro" id="IPR017441">
    <property type="entry name" value="Protein_kinase_ATP_BS"/>
</dbReference>
<dbReference type="PROSITE" id="PS00107">
    <property type="entry name" value="PROTEIN_KINASE_ATP"/>
    <property type="match status" value="1"/>
</dbReference>
<comment type="similarity">
    <text evidence="1">Belongs to the protein kinase superfamily. AGC Ser/Thr protein kinase family. PDPK1 subfamily.</text>
</comment>
<dbReference type="SMART" id="SM00220">
    <property type="entry name" value="S_TKc"/>
    <property type="match status" value="1"/>
</dbReference>